<evidence type="ECO:0000256" key="1">
    <source>
        <dbReference type="SAM" id="MobiDB-lite"/>
    </source>
</evidence>
<dbReference type="Proteomes" id="UP000251960">
    <property type="component" value="Chromosome 5"/>
</dbReference>
<gene>
    <name evidence="2" type="ORF">Zm00014a_017635</name>
</gene>
<protein>
    <submittedName>
        <fullName evidence="2">Uncharacterized protein</fullName>
    </submittedName>
</protein>
<reference evidence="2 3" key="1">
    <citation type="journal article" date="2018" name="Nat. Genet.">
        <title>Extensive intraspecific gene order and gene structural variations between Mo17 and other maize genomes.</title>
        <authorList>
            <person name="Sun S."/>
            <person name="Zhou Y."/>
            <person name="Chen J."/>
            <person name="Shi J."/>
            <person name="Zhao H."/>
            <person name="Zhao H."/>
            <person name="Song W."/>
            <person name="Zhang M."/>
            <person name="Cui Y."/>
            <person name="Dong X."/>
            <person name="Liu H."/>
            <person name="Ma X."/>
            <person name="Jiao Y."/>
            <person name="Wang B."/>
            <person name="Wei X."/>
            <person name="Stein J.C."/>
            <person name="Glaubitz J.C."/>
            <person name="Lu F."/>
            <person name="Yu G."/>
            <person name="Liang C."/>
            <person name="Fengler K."/>
            <person name="Li B."/>
            <person name="Rafalski A."/>
            <person name="Schnable P.S."/>
            <person name="Ware D.H."/>
            <person name="Buckler E.S."/>
            <person name="Lai J."/>
        </authorList>
    </citation>
    <scope>NUCLEOTIDE SEQUENCE [LARGE SCALE GENOMIC DNA]</scope>
    <source>
        <strain evidence="3">cv. Missouri 17</strain>
        <tissue evidence="2">Seedling</tissue>
    </source>
</reference>
<name>A0A3L6EHL1_MAIZE</name>
<dbReference type="AlphaFoldDB" id="A0A3L6EHL1"/>
<evidence type="ECO:0000313" key="2">
    <source>
        <dbReference type="EMBL" id="PWZ20514.1"/>
    </source>
</evidence>
<accession>A0A3L6EHL1</accession>
<evidence type="ECO:0000313" key="3">
    <source>
        <dbReference type="Proteomes" id="UP000251960"/>
    </source>
</evidence>
<dbReference type="EMBL" id="NCVQ01000006">
    <property type="protein sequence ID" value="PWZ20514.1"/>
    <property type="molecule type" value="Genomic_DNA"/>
</dbReference>
<comment type="caution">
    <text evidence="2">The sequence shown here is derived from an EMBL/GenBank/DDBJ whole genome shotgun (WGS) entry which is preliminary data.</text>
</comment>
<organism evidence="2 3">
    <name type="scientific">Zea mays</name>
    <name type="common">Maize</name>
    <dbReference type="NCBI Taxonomy" id="4577"/>
    <lineage>
        <taxon>Eukaryota</taxon>
        <taxon>Viridiplantae</taxon>
        <taxon>Streptophyta</taxon>
        <taxon>Embryophyta</taxon>
        <taxon>Tracheophyta</taxon>
        <taxon>Spermatophyta</taxon>
        <taxon>Magnoliopsida</taxon>
        <taxon>Liliopsida</taxon>
        <taxon>Poales</taxon>
        <taxon>Poaceae</taxon>
        <taxon>PACMAD clade</taxon>
        <taxon>Panicoideae</taxon>
        <taxon>Andropogonodae</taxon>
        <taxon>Andropogoneae</taxon>
        <taxon>Tripsacinae</taxon>
        <taxon>Zea</taxon>
    </lineage>
</organism>
<feature type="region of interest" description="Disordered" evidence="1">
    <location>
        <begin position="22"/>
        <end position="88"/>
    </location>
</feature>
<proteinExistence type="predicted"/>
<sequence>MHACARGRVTALLRVADYWTTQRWPDGATPPRLNVRAGGRTPTPPMGTRPRPRRPEIQSRAGGRAPALAEGSTPDPPGMSCLRATMAA</sequence>